<dbReference type="Gene3D" id="1.20.1070.10">
    <property type="entry name" value="Rhodopsin 7-helix transmembrane proteins"/>
    <property type="match status" value="1"/>
</dbReference>
<evidence type="ECO:0000256" key="9">
    <source>
        <dbReference type="SAM" id="Phobius"/>
    </source>
</evidence>
<sequence length="324" mass="37119">MIRVSSYFWESINVPFPVDAGMHSYAQLIYAITLPVSCAIILINLLIILCITCNRQLHNSQNYFFLSLLVADLCTGVALPFIPWMGLNRPLSFSSCLLVHIFPNFLFLAFLFNLVLVHYERYQSIVSPLQRGQLWLHRRFALPLLAVWMLPLLFALLPAFGWNNKAIHDRNDVFPNAFIYLEVYGLLAPAILSIAAMTCRVLWITREQLRDIQRLQRAVANRECRRRMEMRYACCVAAVSLAFLTCWVPYIVYTHVGVEFLERERRAVFCVLLSLCSAFQHAPAATSALHGTVYGNKQGDSTQYLTIPFFPKIKPLFVSMKISD</sequence>
<evidence type="ECO:0000256" key="3">
    <source>
        <dbReference type="ARBA" id="ARBA00022692"/>
    </source>
</evidence>
<evidence type="ECO:0000256" key="7">
    <source>
        <dbReference type="ARBA" id="ARBA00023170"/>
    </source>
</evidence>
<accession>A0A672LRH6</accession>
<feature type="transmembrane region" description="Helical" evidence="9">
    <location>
        <begin position="140"/>
        <end position="163"/>
    </location>
</feature>
<feature type="transmembrane region" description="Helical" evidence="9">
    <location>
        <begin position="28"/>
        <end position="51"/>
    </location>
</feature>
<keyword evidence="7" id="KW-0675">Receptor</keyword>
<dbReference type="Proteomes" id="UP000472262">
    <property type="component" value="Unassembled WGS sequence"/>
</dbReference>
<evidence type="ECO:0000256" key="4">
    <source>
        <dbReference type="ARBA" id="ARBA00022989"/>
    </source>
</evidence>
<keyword evidence="12" id="KW-1185">Reference proteome</keyword>
<dbReference type="PANTHER" id="PTHR24249">
    <property type="entry name" value="HISTAMINE RECEPTOR-RELATED G-PROTEIN COUPLED RECEPTOR"/>
    <property type="match status" value="1"/>
</dbReference>
<dbReference type="PRINTS" id="PR00237">
    <property type="entry name" value="GPCRRHODOPSN"/>
</dbReference>
<evidence type="ECO:0000256" key="8">
    <source>
        <dbReference type="ARBA" id="ARBA00023224"/>
    </source>
</evidence>
<feature type="domain" description="G-protein coupled receptors family 1 profile" evidence="10">
    <location>
        <begin position="43"/>
        <end position="294"/>
    </location>
</feature>
<reference evidence="11" key="1">
    <citation type="submission" date="2025-08" db="UniProtKB">
        <authorList>
            <consortium name="Ensembl"/>
        </authorList>
    </citation>
    <scope>IDENTIFICATION</scope>
</reference>
<proteinExistence type="predicted"/>
<dbReference type="PANTHER" id="PTHR24249:SF424">
    <property type="entry name" value="G-PROTEIN COUPLED RECEPTORS FAMILY 1 PROFILE DOMAIN-CONTAINING PROTEIN"/>
    <property type="match status" value="1"/>
</dbReference>
<dbReference type="InterPro" id="IPR050569">
    <property type="entry name" value="TAAR"/>
</dbReference>
<keyword evidence="8" id="KW-0807">Transducer</keyword>
<keyword evidence="2" id="KW-1003">Cell membrane</keyword>
<evidence type="ECO:0000313" key="11">
    <source>
        <dbReference type="Ensembl" id="ENSSGRP00000028653.1"/>
    </source>
</evidence>
<feature type="transmembrane region" description="Helical" evidence="9">
    <location>
        <begin position="63"/>
        <end position="85"/>
    </location>
</feature>
<dbReference type="GO" id="GO:0005886">
    <property type="term" value="C:plasma membrane"/>
    <property type="evidence" value="ECO:0007669"/>
    <property type="project" value="UniProtKB-SubCell"/>
</dbReference>
<dbReference type="SUPFAM" id="SSF81321">
    <property type="entry name" value="Family A G protein-coupled receptor-like"/>
    <property type="match status" value="1"/>
</dbReference>
<evidence type="ECO:0000313" key="12">
    <source>
        <dbReference type="Proteomes" id="UP000472262"/>
    </source>
</evidence>
<dbReference type="InterPro" id="IPR017452">
    <property type="entry name" value="GPCR_Rhodpsn_7TM"/>
</dbReference>
<dbReference type="AlphaFoldDB" id="A0A672LRH6"/>
<dbReference type="InParanoid" id="A0A672LRH6"/>
<evidence type="ECO:0000256" key="1">
    <source>
        <dbReference type="ARBA" id="ARBA00004651"/>
    </source>
</evidence>
<dbReference type="Ensembl" id="ENSSGRT00000030809.1">
    <property type="protein sequence ID" value="ENSSGRP00000028653.1"/>
    <property type="gene ID" value="ENSSGRG00000016354.1"/>
</dbReference>
<evidence type="ECO:0000256" key="2">
    <source>
        <dbReference type="ARBA" id="ARBA00022475"/>
    </source>
</evidence>
<evidence type="ECO:0000259" key="10">
    <source>
        <dbReference type="PROSITE" id="PS50262"/>
    </source>
</evidence>
<keyword evidence="5" id="KW-0297">G-protein coupled receptor</keyword>
<keyword evidence="6 9" id="KW-0472">Membrane</keyword>
<name>A0A672LRH6_SINGR</name>
<organism evidence="11 12">
    <name type="scientific">Sinocyclocheilus grahami</name>
    <name type="common">Dianchi golden-line fish</name>
    <name type="synonym">Barbus grahami</name>
    <dbReference type="NCBI Taxonomy" id="75366"/>
    <lineage>
        <taxon>Eukaryota</taxon>
        <taxon>Metazoa</taxon>
        <taxon>Chordata</taxon>
        <taxon>Craniata</taxon>
        <taxon>Vertebrata</taxon>
        <taxon>Euteleostomi</taxon>
        <taxon>Actinopterygii</taxon>
        <taxon>Neopterygii</taxon>
        <taxon>Teleostei</taxon>
        <taxon>Ostariophysi</taxon>
        <taxon>Cypriniformes</taxon>
        <taxon>Cyprinidae</taxon>
        <taxon>Cyprininae</taxon>
        <taxon>Sinocyclocheilus</taxon>
    </lineage>
</organism>
<dbReference type="GO" id="GO:0004930">
    <property type="term" value="F:G protein-coupled receptor activity"/>
    <property type="evidence" value="ECO:0007669"/>
    <property type="project" value="UniProtKB-KW"/>
</dbReference>
<dbReference type="PROSITE" id="PS50262">
    <property type="entry name" value="G_PROTEIN_RECEP_F1_2"/>
    <property type="match status" value="1"/>
</dbReference>
<dbReference type="Pfam" id="PF00001">
    <property type="entry name" value="7tm_1"/>
    <property type="match status" value="1"/>
</dbReference>
<keyword evidence="4 9" id="KW-1133">Transmembrane helix</keyword>
<feature type="transmembrane region" description="Helical" evidence="9">
    <location>
        <begin position="97"/>
        <end position="119"/>
    </location>
</feature>
<reference evidence="11" key="2">
    <citation type="submission" date="2025-09" db="UniProtKB">
        <authorList>
            <consortium name="Ensembl"/>
        </authorList>
    </citation>
    <scope>IDENTIFICATION</scope>
</reference>
<protein>
    <recommendedName>
        <fullName evidence="10">G-protein coupled receptors family 1 profile domain-containing protein</fullName>
    </recommendedName>
</protein>
<evidence type="ECO:0000256" key="5">
    <source>
        <dbReference type="ARBA" id="ARBA00023040"/>
    </source>
</evidence>
<evidence type="ECO:0000256" key="6">
    <source>
        <dbReference type="ARBA" id="ARBA00023136"/>
    </source>
</evidence>
<feature type="transmembrane region" description="Helical" evidence="9">
    <location>
        <begin position="232"/>
        <end position="253"/>
    </location>
</feature>
<dbReference type="OMA" id="MVCNDTR"/>
<feature type="transmembrane region" description="Helical" evidence="9">
    <location>
        <begin position="183"/>
        <end position="204"/>
    </location>
</feature>
<comment type="subcellular location">
    <subcellularLocation>
        <location evidence="1">Cell membrane</location>
        <topology evidence="1">Multi-pass membrane protein</topology>
    </subcellularLocation>
</comment>
<dbReference type="InterPro" id="IPR000276">
    <property type="entry name" value="GPCR_Rhodpsn"/>
</dbReference>
<keyword evidence="3 9" id="KW-0812">Transmembrane</keyword>